<feature type="transmembrane region" description="Helical" evidence="5">
    <location>
        <begin position="224"/>
        <end position="246"/>
    </location>
</feature>
<dbReference type="GO" id="GO:0140359">
    <property type="term" value="F:ABC-type transporter activity"/>
    <property type="evidence" value="ECO:0007669"/>
    <property type="project" value="InterPro"/>
</dbReference>
<feature type="transmembrane region" description="Helical" evidence="5">
    <location>
        <begin position="140"/>
        <end position="165"/>
    </location>
</feature>
<dbReference type="AlphaFoldDB" id="A0A3N0AUK6"/>
<evidence type="ECO:0000313" key="8">
    <source>
        <dbReference type="Proteomes" id="UP000269591"/>
    </source>
</evidence>
<keyword evidence="3 5" id="KW-1133">Transmembrane helix</keyword>
<dbReference type="Pfam" id="PF12698">
    <property type="entry name" value="ABC2_membrane_3"/>
    <property type="match status" value="1"/>
</dbReference>
<dbReference type="EMBL" id="QIBX01000017">
    <property type="protein sequence ID" value="RNL38581.1"/>
    <property type="molecule type" value="Genomic_DNA"/>
</dbReference>
<name>A0A3N0AUK6_9ACTN</name>
<feature type="transmembrane region" description="Helical" evidence="5">
    <location>
        <begin position="111"/>
        <end position="134"/>
    </location>
</feature>
<evidence type="ECO:0000256" key="3">
    <source>
        <dbReference type="ARBA" id="ARBA00022989"/>
    </source>
</evidence>
<comment type="subcellular location">
    <subcellularLocation>
        <location evidence="1">Membrane</location>
        <topology evidence="1">Multi-pass membrane protein</topology>
    </subcellularLocation>
</comment>
<reference evidence="8" key="1">
    <citation type="submission" date="2018-05" db="EMBL/GenBank/DDBJ databases">
        <title>Genome Sequencing of selected type strains of the family Eggerthellaceae.</title>
        <authorList>
            <person name="Danylec N."/>
            <person name="Stoll D.A."/>
            <person name="Doetsch A."/>
            <person name="Huch M."/>
        </authorList>
    </citation>
    <scope>NUCLEOTIDE SEQUENCE [LARGE SCALE GENOMIC DNA]</scope>
    <source>
        <strain evidence="8">DSM 24851</strain>
    </source>
</reference>
<feature type="transmembrane region" description="Helical" evidence="5">
    <location>
        <begin position="24"/>
        <end position="43"/>
    </location>
</feature>
<keyword evidence="8" id="KW-1185">Reference proteome</keyword>
<keyword evidence="4 5" id="KW-0472">Membrane</keyword>
<dbReference type="GO" id="GO:0016020">
    <property type="term" value="C:membrane"/>
    <property type="evidence" value="ECO:0007669"/>
    <property type="project" value="UniProtKB-SubCell"/>
</dbReference>
<dbReference type="OrthoDB" id="3182222at2"/>
<feature type="domain" description="ABC-2 type transporter transmembrane" evidence="6">
    <location>
        <begin position="58"/>
        <end position="244"/>
    </location>
</feature>
<accession>A0A3N0AUK6</accession>
<feature type="transmembrane region" description="Helical" evidence="5">
    <location>
        <begin position="172"/>
        <end position="191"/>
    </location>
</feature>
<evidence type="ECO:0000256" key="2">
    <source>
        <dbReference type="ARBA" id="ARBA00022692"/>
    </source>
</evidence>
<evidence type="ECO:0000259" key="6">
    <source>
        <dbReference type="Pfam" id="PF12698"/>
    </source>
</evidence>
<keyword evidence="2 5" id="KW-0812">Transmembrane</keyword>
<feature type="transmembrane region" description="Helical" evidence="5">
    <location>
        <begin position="67"/>
        <end position="90"/>
    </location>
</feature>
<dbReference type="RefSeq" id="WP_123209396.1">
    <property type="nucleotide sequence ID" value="NZ_JBHTHO010000014.1"/>
</dbReference>
<gene>
    <name evidence="7" type="ORF">DMP06_08970</name>
</gene>
<dbReference type="InterPro" id="IPR013525">
    <property type="entry name" value="ABC2_TM"/>
</dbReference>
<sequence>MNASLRKIGALLQKDFSDFFKNPTMLVVSLMPIAFMLLYRFMIGDVAADQGLSAEQASAASREVLKFLLGCALCLSIGMAGSMTVIYGIAEEKEKHTLRTLMLANVSAGQVVVAKSVLALVVIAVVEAGSFFAAGGELEWLGAYMALGIAGALPVVLVALVLGLASRDQATAGVYGVPVLLLTMVPIFGMTSPDIARVAEFTPCGGIYELMGMVMDGAINGSDALMPVAVTLAWVVAGAALFAVMFKRLTRDN</sequence>
<comment type="caution">
    <text evidence="7">The sequence shown here is derived from an EMBL/GenBank/DDBJ whole genome shotgun (WGS) entry which is preliminary data.</text>
</comment>
<evidence type="ECO:0000313" key="7">
    <source>
        <dbReference type="EMBL" id="RNL38581.1"/>
    </source>
</evidence>
<evidence type="ECO:0000256" key="5">
    <source>
        <dbReference type="SAM" id="Phobius"/>
    </source>
</evidence>
<proteinExistence type="predicted"/>
<organism evidence="7 8">
    <name type="scientific">Slackia equolifaciens</name>
    <dbReference type="NCBI Taxonomy" id="498718"/>
    <lineage>
        <taxon>Bacteria</taxon>
        <taxon>Bacillati</taxon>
        <taxon>Actinomycetota</taxon>
        <taxon>Coriobacteriia</taxon>
        <taxon>Eggerthellales</taxon>
        <taxon>Eggerthellaceae</taxon>
        <taxon>Slackia</taxon>
    </lineage>
</organism>
<dbReference type="Proteomes" id="UP000269591">
    <property type="component" value="Unassembled WGS sequence"/>
</dbReference>
<evidence type="ECO:0000256" key="1">
    <source>
        <dbReference type="ARBA" id="ARBA00004141"/>
    </source>
</evidence>
<evidence type="ECO:0000256" key="4">
    <source>
        <dbReference type="ARBA" id="ARBA00023136"/>
    </source>
</evidence>
<protein>
    <recommendedName>
        <fullName evidence="6">ABC-2 type transporter transmembrane domain-containing protein</fullName>
    </recommendedName>
</protein>